<evidence type="ECO:0000256" key="2">
    <source>
        <dbReference type="ARBA" id="ARBA00022490"/>
    </source>
</evidence>
<dbReference type="Pfam" id="PF00881">
    <property type="entry name" value="Nitroreductase"/>
    <property type="match status" value="1"/>
</dbReference>
<dbReference type="InterPro" id="IPR033877">
    <property type="entry name" value="Frm2/Hbn1"/>
</dbReference>
<keyword evidence="2" id="KW-0963">Cytoplasm</keyword>
<dbReference type="OrthoDB" id="9810617at2"/>
<organism evidence="5 6">
    <name type="scientific">Alkalihalobacillus trypoxylicola</name>
    <dbReference type="NCBI Taxonomy" id="519424"/>
    <lineage>
        <taxon>Bacteria</taxon>
        <taxon>Bacillati</taxon>
        <taxon>Bacillota</taxon>
        <taxon>Bacilli</taxon>
        <taxon>Bacillales</taxon>
        <taxon>Bacillaceae</taxon>
        <taxon>Alkalihalobacillus</taxon>
    </lineage>
</organism>
<proteinExistence type="predicted"/>
<accession>A0A162F2T2</accession>
<evidence type="ECO:0000313" key="6">
    <source>
        <dbReference type="Proteomes" id="UP000075806"/>
    </source>
</evidence>
<reference evidence="5" key="1">
    <citation type="submission" date="2016-02" db="EMBL/GenBank/DDBJ databases">
        <title>Genome sequence of Bacillus trypoxylicola KCTC 13244(T).</title>
        <authorList>
            <person name="Jeong H."/>
            <person name="Park S.-H."/>
            <person name="Choi S.-K."/>
        </authorList>
    </citation>
    <scope>NUCLEOTIDE SEQUENCE [LARGE SCALE GENOMIC DNA]</scope>
    <source>
        <strain evidence="5">KCTC 13244</strain>
    </source>
</reference>
<feature type="domain" description="Nitroreductase" evidence="4">
    <location>
        <begin position="8"/>
        <end position="177"/>
    </location>
</feature>
<dbReference type="AlphaFoldDB" id="A0A162F2T2"/>
<sequence>MDTMLRAIQNRRTIRKLKAQSSLTVQEIKEILSTVVDYAPTAFHSQSSRVVLLMNEHHRTFWNMTEEMMKQVLTPEKFSLSQKKIKGYASGFGTLLFFDDEKVTEKVKNQKDPRFEQQFVTWADQSSAMMQFAIWTIFSEKGLGASIQHFNPHIDHACREKWGLPAEWRLIAQMPFGDIDEEPIQKETLPTDQKLKILE</sequence>
<evidence type="ECO:0000259" key="4">
    <source>
        <dbReference type="Pfam" id="PF00881"/>
    </source>
</evidence>
<dbReference type="SUPFAM" id="SSF55469">
    <property type="entry name" value="FMN-dependent nitroreductase-like"/>
    <property type="match status" value="1"/>
</dbReference>
<evidence type="ECO:0000256" key="3">
    <source>
        <dbReference type="ARBA" id="ARBA00023002"/>
    </source>
</evidence>
<comment type="subcellular location">
    <subcellularLocation>
        <location evidence="1">Cytoplasm</location>
    </subcellularLocation>
</comment>
<evidence type="ECO:0000313" key="5">
    <source>
        <dbReference type="EMBL" id="KYG34362.1"/>
    </source>
</evidence>
<dbReference type="Proteomes" id="UP000075806">
    <property type="component" value="Unassembled WGS sequence"/>
</dbReference>
<protein>
    <submittedName>
        <fullName evidence="5">Nitroreductase</fullName>
    </submittedName>
</protein>
<keyword evidence="6" id="KW-1185">Reference proteome</keyword>
<dbReference type="GO" id="GO:0016491">
    <property type="term" value="F:oxidoreductase activity"/>
    <property type="evidence" value="ECO:0007669"/>
    <property type="project" value="UniProtKB-KW"/>
</dbReference>
<name>A0A162F2T2_9BACI</name>
<dbReference type="STRING" id="519424.AZF04_14320"/>
<evidence type="ECO:0000256" key="1">
    <source>
        <dbReference type="ARBA" id="ARBA00004496"/>
    </source>
</evidence>
<dbReference type="GO" id="GO:0005737">
    <property type="term" value="C:cytoplasm"/>
    <property type="evidence" value="ECO:0007669"/>
    <property type="project" value="UniProtKB-SubCell"/>
</dbReference>
<dbReference type="Gene3D" id="3.40.109.10">
    <property type="entry name" value="NADH Oxidase"/>
    <property type="match status" value="1"/>
</dbReference>
<dbReference type="PANTHER" id="PTHR43035:SF1">
    <property type="entry name" value="FATTY ACID REPRESSION MUTANT PROTEIN 2-RELATED"/>
    <property type="match status" value="1"/>
</dbReference>
<comment type="caution">
    <text evidence="5">The sequence shown here is derived from an EMBL/GenBank/DDBJ whole genome shotgun (WGS) entry which is preliminary data.</text>
</comment>
<dbReference type="PANTHER" id="PTHR43035">
    <property type="entry name" value="FATTY ACID REPRESSION MUTANT PROTEIN 2-RELATED"/>
    <property type="match status" value="1"/>
</dbReference>
<dbReference type="InterPro" id="IPR029479">
    <property type="entry name" value="Nitroreductase"/>
</dbReference>
<dbReference type="InterPro" id="IPR000415">
    <property type="entry name" value="Nitroreductase-like"/>
</dbReference>
<dbReference type="GO" id="GO:0034599">
    <property type="term" value="P:cellular response to oxidative stress"/>
    <property type="evidence" value="ECO:0007669"/>
    <property type="project" value="InterPro"/>
</dbReference>
<keyword evidence="3" id="KW-0560">Oxidoreductase</keyword>
<dbReference type="FunFam" id="3.40.109.10:FF:000001">
    <property type="entry name" value="Nitroreductase family"/>
    <property type="match status" value="1"/>
</dbReference>
<gene>
    <name evidence="5" type="ORF">AZF04_14320</name>
</gene>
<dbReference type="EMBL" id="LTAO01000002">
    <property type="protein sequence ID" value="KYG34362.1"/>
    <property type="molecule type" value="Genomic_DNA"/>
</dbReference>